<dbReference type="Gene3D" id="1.10.1510.30">
    <property type="match status" value="1"/>
</dbReference>
<dbReference type="RefSeq" id="WP_095636300.1">
    <property type="nucleotide sequence ID" value="NZ_NSKC01000003.1"/>
</dbReference>
<reference evidence="7 8" key="1">
    <citation type="submission" date="2017-08" db="EMBL/GenBank/DDBJ databases">
        <title>The strain WRN001 was isolated from Binhai saline alkaline soil, Tianjin, China.</title>
        <authorList>
            <person name="Liu D."/>
            <person name="Zhang G."/>
        </authorList>
    </citation>
    <scope>NUCLEOTIDE SEQUENCE [LARGE SCALE GENOMIC DNA]</scope>
    <source>
        <strain evidence="7 8">WN019</strain>
    </source>
</reference>
<evidence type="ECO:0000256" key="4">
    <source>
        <dbReference type="HAMAP-Rule" id="MF_01082"/>
    </source>
</evidence>
<dbReference type="InterPro" id="IPR042214">
    <property type="entry name" value="TruD_catalytic"/>
</dbReference>
<dbReference type="GO" id="GO:0003723">
    <property type="term" value="F:RNA binding"/>
    <property type="evidence" value="ECO:0007669"/>
    <property type="project" value="InterPro"/>
</dbReference>
<dbReference type="HAMAP" id="MF_01082">
    <property type="entry name" value="TruD"/>
    <property type="match status" value="1"/>
</dbReference>
<protein>
    <recommendedName>
        <fullName evidence="4">Probable tRNA pseudouridine synthase D</fullName>
        <ecNumber evidence="4">5.4.99.27</ecNumber>
    </recommendedName>
    <alternativeName>
        <fullName evidence="4">tRNA pseudouridine(13) synthase</fullName>
    </alternativeName>
    <alternativeName>
        <fullName evidence="4">tRNA pseudouridylate synthase D</fullName>
    </alternativeName>
    <alternativeName>
        <fullName evidence="4">tRNA-uridine isomerase D</fullName>
    </alternativeName>
</protein>
<comment type="function">
    <text evidence="4">Could be responsible for synthesis of pseudouridine from uracil-13 in transfer RNAs.</text>
</comment>
<feature type="region of interest" description="Disordered" evidence="5">
    <location>
        <begin position="253"/>
        <end position="273"/>
    </location>
</feature>
<dbReference type="InterPro" id="IPR011760">
    <property type="entry name" value="PsdUridine_synth_TruD_insert"/>
</dbReference>
<comment type="similarity">
    <text evidence="1 4">Belongs to the pseudouridine synthase TruD family.</text>
</comment>
<accession>A0A2A2FER0</accession>
<dbReference type="Gene3D" id="3.30.70.3160">
    <property type="match status" value="1"/>
</dbReference>
<gene>
    <name evidence="4" type="primary">truD</name>
    <name evidence="7" type="ORF">CK500_05740</name>
</gene>
<dbReference type="OrthoDB" id="1798at2157"/>
<evidence type="ECO:0000313" key="8">
    <source>
        <dbReference type="Proteomes" id="UP000218083"/>
    </source>
</evidence>
<dbReference type="PROSITE" id="PS01268">
    <property type="entry name" value="UPF0024"/>
    <property type="match status" value="1"/>
</dbReference>
<dbReference type="EC" id="5.4.99.27" evidence="4"/>
<proteinExistence type="inferred from homology"/>
<dbReference type="PIRSF" id="PIRSF037016">
    <property type="entry name" value="Pseudouridin_synth_euk_prd"/>
    <property type="match status" value="1"/>
</dbReference>
<dbReference type="InterPro" id="IPR020103">
    <property type="entry name" value="PsdUridine_synth_cat_dom_sf"/>
</dbReference>
<feature type="active site" description="Nucleophile" evidence="4">
    <location>
        <position position="99"/>
    </location>
</feature>
<dbReference type="PROSITE" id="PS50984">
    <property type="entry name" value="TRUD"/>
    <property type="match status" value="1"/>
</dbReference>
<name>A0A2A2FER0_9EURY</name>
<evidence type="ECO:0000256" key="5">
    <source>
        <dbReference type="SAM" id="MobiDB-lite"/>
    </source>
</evidence>
<dbReference type="InterPro" id="IPR001656">
    <property type="entry name" value="PsdUridine_synth_TruD"/>
</dbReference>
<sequence>MAPESPLREAHPAERAAGIDFYVSDGDGIGGRLRESPEDFRVRELEAFEPEPLGADPGSYPELVVRVTLRDWDTNDFARRISDALGVSRERVSWAGTKDKRAVTTQLFTLREVDPDELPEIRGAEIEALGRAGRGLSFGDLAGNAFEIRVADAVSEAPERVADAVSDLRAFGGDGGDSAASGPAGDDAATVGVPNYFGQQRFGSRRPVTHRVGLAVVRGDFREAVRLYAGNPAETEPDDTRAARDRVDAAFGVDTGSEATGDDSGPAADGTGDGDWEACLDAIPGKLRFERSMVHRLAERDVAPDAPPDGDDWRHALEAVPSNLQRLFVNAAQSSLFNRIVSERLRRGLPFDRPVAGDVACFADGDAPDELYAPDTDRLQRVDEDRVSVVARHCERGRAFVTAPLVGTETELGDGEPGEIEREVLNDAGIEPGDFALPGEFDSSGTRRAILLRTDLDVTFEDGDPRFAFALPSGSYATVLLREFTKSGPLDL</sequence>
<dbReference type="PANTHER" id="PTHR13326:SF21">
    <property type="entry name" value="PSEUDOURIDYLATE SYNTHASE PUS7L"/>
    <property type="match status" value="1"/>
</dbReference>
<dbReference type="NCBIfam" id="NF002158">
    <property type="entry name" value="PRK00984.2-3"/>
    <property type="match status" value="1"/>
</dbReference>
<dbReference type="EMBL" id="NSKC01000003">
    <property type="protein sequence ID" value="PAU83936.1"/>
    <property type="molecule type" value="Genomic_DNA"/>
</dbReference>
<keyword evidence="3 4" id="KW-0413">Isomerase</keyword>
<dbReference type="AlphaFoldDB" id="A0A2A2FER0"/>
<evidence type="ECO:0000256" key="2">
    <source>
        <dbReference type="ARBA" id="ARBA00022694"/>
    </source>
</evidence>
<evidence type="ECO:0000256" key="1">
    <source>
        <dbReference type="ARBA" id="ARBA00007953"/>
    </source>
</evidence>
<evidence type="ECO:0000259" key="6">
    <source>
        <dbReference type="PROSITE" id="PS50984"/>
    </source>
</evidence>
<comment type="caution">
    <text evidence="7">The sequence shown here is derived from an EMBL/GenBank/DDBJ whole genome shotgun (WGS) entry which is preliminary data.</text>
</comment>
<evidence type="ECO:0000313" key="7">
    <source>
        <dbReference type="EMBL" id="PAU83936.1"/>
    </source>
</evidence>
<keyword evidence="2 4" id="KW-0819">tRNA processing</keyword>
<dbReference type="Proteomes" id="UP000218083">
    <property type="component" value="Unassembled WGS sequence"/>
</dbReference>
<organism evidence="7 8">
    <name type="scientific">Halorubrum salipaludis</name>
    <dbReference type="NCBI Taxonomy" id="2032630"/>
    <lineage>
        <taxon>Archaea</taxon>
        <taxon>Methanobacteriati</taxon>
        <taxon>Methanobacteriota</taxon>
        <taxon>Stenosarchaea group</taxon>
        <taxon>Halobacteria</taxon>
        <taxon>Halobacteriales</taxon>
        <taxon>Haloferacaceae</taxon>
        <taxon>Halorubrum</taxon>
    </lineage>
</organism>
<dbReference type="Gene3D" id="3.30.2350.20">
    <property type="entry name" value="TruD, catalytic domain"/>
    <property type="match status" value="1"/>
</dbReference>
<keyword evidence="8" id="KW-1185">Reference proteome</keyword>
<dbReference type="GO" id="GO:0160150">
    <property type="term" value="F:tRNA pseudouridine(13) synthase activity"/>
    <property type="evidence" value="ECO:0007669"/>
    <property type="project" value="UniProtKB-EC"/>
</dbReference>
<feature type="domain" description="TRUD" evidence="6">
    <location>
        <begin position="192"/>
        <end position="452"/>
    </location>
</feature>
<comment type="catalytic activity">
    <reaction evidence="4">
        <text>uridine(13) in tRNA = pseudouridine(13) in tRNA</text>
        <dbReference type="Rhea" id="RHEA:42540"/>
        <dbReference type="Rhea" id="RHEA-COMP:10105"/>
        <dbReference type="Rhea" id="RHEA-COMP:10106"/>
        <dbReference type="ChEBI" id="CHEBI:65314"/>
        <dbReference type="ChEBI" id="CHEBI:65315"/>
        <dbReference type="EC" id="5.4.99.27"/>
    </reaction>
</comment>
<dbReference type="Pfam" id="PF01142">
    <property type="entry name" value="TruD"/>
    <property type="match status" value="1"/>
</dbReference>
<dbReference type="PANTHER" id="PTHR13326">
    <property type="entry name" value="TRNA PSEUDOURIDINE SYNTHASE D"/>
    <property type="match status" value="1"/>
</dbReference>
<dbReference type="InterPro" id="IPR020119">
    <property type="entry name" value="PsdUridine_synth_TruD_CS"/>
</dbReference>
<dbReference type="GO" id="GO:0031119">
    <property type="term" value="P:tRNA pseudouridine synthesis"/>
    <property type="evidence" value="ECO:0007669"/>
    <property type="project" value="UniProtKB-UniRule"/>
</dbReference>
<evidence type="ECO:0000256" key="3">
    <source>
        <dbReference type="ARBA" id="ARBA00023235"/>
    </source>
</evidence>
<dbReference type="SUPFAM" id="SSF55120">
    <property type="entry name" value="Pseudouridine synthase"/>
    <property type="match status" value="1"/>
</dbReference>